<reference evidence="1" key="1">
    <citation type="submission" date="2015-04" db="EMBL/GenBank/DDBJ databases">
        <title>The genome sequence of the plant pathogenic Rhizarian Plasmodiophora brassicae reveals insights in its biotrophic life cycle and the origin of chitin synthesis.</title>
        <authorList>
            <person name="Schwelm A."/>
            <person name="Fogelqvist J."/>
            <person name="Knaust A."/>
            <person name="Julke S."/>
            <person name="Lilja T."/>
            <person name="Dhandapani V."/>
            <person name="Bonilla-Rosso G."/>
            <person name="Karlsson M."/>
            <person name="Shevchenko A."/>
            <person name="Choi S.R."/>
            <person name="Kim H.G."/>
            <person name="Park J.Y."/>
            <person name="Lim Y.P."/>
            <person name="Ludwig-Muller J."/>
            <person name="Dixelius C."/>
        </authorList>
    </citation>
    <scope>NUCLEOTIDE SEQUENCE</scope>
    <source>
        <tissue evidence="1">Potato root galls</tissue>
    </source>
</reference>
<evidence type="ECO:0000313" key="1">
    <source>
        <dbReference type="EMBL" id="CRZ00531.1"/>
    </source>
</evidence>
<organism evidence="1">
    <name type="scientific">Spongospora subterranea</name>
    <dbReference type="NCBI Taxonomy" id="70186"/>
    <lineage>
        <taxon>Eukaryota</taxon>
        <taxon>Sar</taxon>
        <taxon>Rhizaria</taxon>
        <taxon>Endomyxa</taxon>
        <taxon>Phytomyxea</taxon>
        <taxon>Plasmodiophorida</taxon>
        <taxon>Plasmodiophoridae</taxon>
        <taxon>Spongospora</taxon>
    </lineage>
</organism>
<name>A0A0H5QGT8_9EUKA</name>
<accession>A0A0H5QGT8</accession>
<dbReference type="AlphaFoldDB" id="A0A0H5QGT8"/>
<feature type="non-terminal residue" evidence="1">
    <location>
        <position position="102"/>
    </location>
</feature>
<sequence>MWNGLYSLDTKVPVEVRVGNHLTITEYDTVQVRDDLRNSFATFLEILAFQRQHCSEPIVTVDINIAASVCRIFQVSVRAYCFHLCLIGFSRLCFLKIMGSTS</sequence>
<dbReference type="EMBL" id="HACM01000089">
    <property type="protein sequence ID" value="CRZ00531.1"/>
    <property type="molecule type" value="Transcribed_RNA"/>
</dbReference>
<protein>
    <submittedName>
        <fullName evidence="1">Uncharacterized protein</fullName>
    </submittedName>
</protein>
<proteinExistence type="predicted"/>